<proteinExistence type="predicted"/>
<dbReference type="RefSeq" id="WP_075664518.1">
    <property type="nucleotide sequence ID" value="NZ_CP009247.1"/>
</dbReference>
<keyword evidence="5" id="KW-0378">Hydrolase</keyword>
<dbReference type="AlphaFoldDB" id="A0A1L7CUH9"/>
<dbReference type="PROSITE" id="PS51084">
    <property type="entry name" value="HIT_2"/>
    <property type="match status" value="1"/>
</dbReference>
<dbReference type="Proteomes" id="UP000185434">
    <property type="component" value="Chromosome"/>
</dbReference>
<protein>
    <submittedName>
        <fullName evidence="5">HIT family hydrolase</fullName>
    </submittedName>
</protein>
<dbReference type="GO" id="GO:0016787">
    <property type="term" value="F:hydrolase activity"/>
    <property type="evidence" value="ECO:0007669"/>
    <property type="project" value="UniProtKB-KW"/>
</dbReference>
<organism evidence="5 6">
    <name type="scientific">Corynebacterium frankenforstense DSM 45800</name>
    <dbReference type="NCBI Taxonomy" id="1437875"/>
    <lineage>
        <taxon>Bacteria</taxon>
        <taxon>Bacillati</taxon>
        <taxon>Actinomycetota</taxon>
        <taxon>Actinomycetes</taxon>
        <taxon>Mycobacteriales</taxon>
        <taxon>Corynebacteriaceae</taxon>
        <taxon>Corynebacterium</taxon>
    </lineage>
</organism>
<dbReference type="Pfam" id="PF01230">
    <property type="entry name" value="HIT"/>
    <property type="match status" value="1"/>
</dbReference>
<dbReference type="PANTHER" id="PTHR46648:SF1">
    <property type="entry name" value="ADENOSINE 5'-MONOPHOSPHORAMIDASE HNT1"/>
    <property type="match status" value="1"/>
</dbReference>
<dbReference type="InterPro" id="IPR036265">
    <property type="entry name" value="HIT-like_sf"/>
</dbReference>
<gene>
    <name evidence="5" type="ORF">CFRA_10085</name>
</gene>
<reference evidence="5 6" key="1">
    <citation type="submission" date="2014-08" db="EMBL/GenBank/DDBJ databases">
        <title>Complete genome sequence of Corynebacterium frankenforstense ST18(T) (=DSM 45800(T)), isolated from raw cow milk.</title>
        <authorList>
            <person name="Ruckert C."/>
            <person name="Albersmeier A."/>
            <person name="Winkler A."/>
            <person name="Lipski A."/>
            <person name="Kalinowski J."/>
        </authorList>
    </citation>
    <scope>NUCLEOTIDE SEQUENCE [LARGE SCALE GENOMIC DNA]</scope>
    <source>
        <strain evidence="5 6">ST18</strain>
    </source>
</reference>
<name>A0A1L7CUH9_9CORY</name>
<dbReference type="EMBL" id="CP009247">
    <property type="protein sequence ID" value="APT89525.1"/>
    <property type="molecule type" value="Genomic_DNA"/>
</dbReference>
<evidence type="ECO:0000256" key="1">
    <source>
        <dbReference type="PIRSR" id="PIRSR601310-1"/>
    </source>
</evidence>
<evidence type="ECO:0000259" key="4">
    <source>
        <dbReference type="PROSITE" id="PS51084"/>
    </source>
</evidence>
<dbReference type="SUPFAM" id="SSF54197">
    <property type="entry name" value="HIT-like"/>
    <property type="match status" value="1"/>
</dbReference>
<sequence length="141" mass="15346">MSSVFTKIIEGDLPGRFVYRDDRAVAFLSIEPVAYGHVLVVPVEQVDKWTDIAPELWAHLNDVAQTVGRAVIEAFGSARAGYLIAGFEVPHAHIHVFPADDMSGYDLSAAIPADKTDPAKMDEAAEKLRAALDTDSEGRPR</sequence>
<accession>A0A1L7CUH9</accession>
<dbReference type="KEGG" id="cfk:CFRA_10085"/>
<feature type="short sequence motif" description="Histidine triad motif" evidence="2 3">
    <location>
        <begin position="91"/>
        <end position="95"/>
    </location>
</feature>
<dbReference type="STRING" id="1437875.CFRA_10085"/>
<dbReference type="InterPro" id="IPR011146">
    <property type="entry name" value="HIT-like"/>
</dbReference>
<dbReference type="OrthoDB" id="9784774at2"/>
<evidence type="ECO:0000256" key="2">
    <source>
        <dbReference type="PIRSR" id="PIRSR601310-3"/>
    </source>
</evidence>
<keyword evidence="6" id="KW-1185">Reference proteome</keyword>
<feature type="domain" description="HIT" evidence="4">
    <location>
        <begin position="4"/>
        <end position="107"/>
    </location>
</feature>
<feature type="active site" description="Tele-AMP-histidine intermediate" evidence="1">
    <location>
        <position position="93"/>
    </location>
</feature>
<evidence type="ECO:0000313" key="6">
    <source>
        <dbReference type="Proteomes" id="UP000185434"/>
    </source>
</evidence>
<dbReference type="PANTHER" id="PTHR46648">
    <property type="entry name" value="HIT FAMILY PROTEIN 1"/>
    <property type="match status" value="1"/>
</dbReference>
<dbReference type="GO" id="GO:0009117">
    <property type="term" value="P:nucleotide metabolic process"/>
    <property type="evidence" value="ECO:0007669"/>
    <property type="project" value="TreeGrafter"/>
</dbReference>
<evidence type="ECO:0000256" key="3">
    <source>
        <dbReference type="PROSITE-ProRule" id="PRU00464"/>
    </source>
</evidence>
<dbReference type="PRINTS" id="PR00332">
    <property type="entry name" value="HISTRIAD"/>
</dbReference>
<dbReference type="Gene3D" id="3.30.428.10">
    <property type="entry name" value="HIT-like"/>
    <property type="match status" value="1"/>
</dbReference>
<evidence type="ECO:0000313" key="5">
    <source>
        <dbReference type="EMBL" id="APT89525.1"/>
    </source>
</evidence>
<dbReference type="InterPro" id="IPR001310">
    <property type="entry name" value="Histidine_triad_HIT"/>
</dbReference>